<dbReference type="OrthoDB" id="5298944at2"/>
<dbReference type="InterPro" id="IPR052021">
    <property type="entry name" value="Type-I_RS_S_subunit"/>
</dbReference>
<dbReference type="KEGG" id="upv:EJN92_03870"/>
<name>A0A3S9HGJ8_9BURK</name>
<dbReference type="CDD" id="cd17266">
    <property type="entry name" value="RMtype1_S_Sau1132ORF3780P-TRD2-CR2_like"/>
    <property type="match status" value="1"/>
</dbReference>
<keyword evidence="5" id="KW-0255">Endonuclease</keyword>
<protein>
    <submittedName>
        <fullName evidence="5">Restriction endonuclease subunit S</fullName>
    </submittedName>
</protein>
<dbReference type="GO" id="GO:0004519">
    <property type="term" value="F:endonuclease activity"/>
    <property type="evidence" value="ECO:0007669"/>
    <property type="project" value="UniProtKB-KW"/>
</dbReference>
<dbReference type="InterPro" id="IPR044946">
    <property type="entry name" value="Restrct_endonuc_typeI_TRD_sf"/>
</dbReference>
<keyword evidence="6" id="KW-1185">Reference proteome</keyword>
<dbReference type="InterPro" id="IPR000055">
    <property type="entry name" value="Restrct_endonuc_typeI_TRD"/>
</dbReference>
<dbReference type="EMBL" id="CP034464">
    <property type="protein sequence ID" value="AZP11216.1"/>
    <property type="molecule type" value="Genomic_DNA"/>
</dbReference>
<dbReference type="RefSeq" id="WP_126126608.1">
    <property type="nucleotide sequence ID" value="NZ_CP034464.1"/>
</dbReference>
<dbReference type="PANTHER" id="PTHR30408:SF12">
    <property type="entry name" value="TYPE I RESTRICTION ENZYME MJAVIII SPECIFICITY SUBUNIT"/>
    <property type="match status" value="1"/>
</dbReference>
<evidence type="ECO:0000256" key="3">
    <source>
        <dbReference type="ARBA" id="ARBA00023125"/>
    </source>
</evidence>
<dbReference type="Gene3D" id="1.10.287.1120">
    <property type="entry name" value="Bipartite methylase S protein"/>
    <property type="match status" value="2"/>
</dbReference>
<dbReference type="GO" id="GO:0009307">
    <property type="term" value="P:DNA restriction-modification system"/>
    <property type="evidence" value="ECO:0007669"/>
    <property type="project" value="UniProtKB-KW"/>
</dbReference>
<proteinExistence type="inferred from homology"/>
<evidence type="ECO:0000256" key="2">
    <source>
        <dbReference type="ARBA" id="ARBA00022747"/>
    </source>
</evidence>
<keyword evidence="5" id="KW-0540">Nuclease</keyword>
<keyword evidence="3" id="KW-0238">DNA-binding</keyword>
<dbReference type="Pfam" id="PF01420">
    <property type="entry name" value="Methylase_S"/>
    <property type="match status" value="2"/>
</dbReference>
<evidence type="ECO:0000259" key="4">
    <source>
        <dbReference type="Pfam" id="PF01420"/>
    </source>
</evidence>
<dbReference type="PANTHER" id="PTHR30408">
    <property type="entry name" value="TYPE-1 RESTRICTION ENZYME ECOKI SPECIFICITY PROTEIN"/>
    <property type="match status" value="1"/>
</dbReference>
<dbReference type="CDD" id="cd17267">
    <property type="entry name" value="RMtype1_S_EcoAO83I-TRD1-CR1_like"/>
    <property type="match status" value="1"/>
</dbReference>
<gene>
    <name evidence="5" type="ORF">EJN92_03870</name>
</gene>
<evidence type="ECO:0000313" key="5">
    <source>
        <dbReference type="EMBL" id="AZP11216.1"/>
    </source>
</evidence>
<feature type="domain" description="Type I restriction modification DNA specificity" evidence="4">
    <location>
        <begin position="3"/>
        <end position="152"/>
    </location>
</feature>
<keyword evidence="2" id="KW-0680">Restriction system</keyword>
<reference evidence="5 6" key="1">
    <citation type="journal article" date="2011" name="Int. J. Syst. Evol. Microbiol.">
        <title>Description of Undibacterium oligocarboniphilum sp. nov., isolated from purified water, and Undibacterium pigrum strain CCUG 49012 as the type strain of Undibacterium parvum sp. nov., and emended descriptions of the genus Undibacterium and the species Undibacterium pigrum.</title>
        <authorList>
            <person name="Eder W."/>
            <person name="Wanner G."/>
            <person name="Ludwig W."/>
            <person name="Busse H.J."/>
            <person name="Ziemke-Kageler F."/>
            <person name="Lang E."/>
        </authorList>
    </citation>
    <scope>NUCLEOTIDE SEQUENCE [LARGE SCALE GENOMIC DNA]</scope>
    <source>
        <strain evidence="5 6">DSM 23061</strain>
    </source>
</reference>
<dbReference type="REBASE" id="286075">
    <property type="entry name" value="S.Upa23061ORF3875P"/>
</dbReference>
<feature type="domain" description="Type I restriction modification DNA specificity" evidence="4">
    <location>
        <begin position="179"/>
        <end position="332"/>
    </location>
</feature>
<dbReference type="Proteomes" id="UP000275663">
    <property type="component" value="Chromosome"/>
</dbReference>
<accession>A0A3S9HGJ8</accession>
<evidence type="ECO:0000313" key="6">
    <source>
        <dbReference type="Proteomes" id="UP000275663"/>
    </source>
</evidence>
<evidence type="ECO:0000256" key="1">
    <source>
        <dbReference type="ARBA" id="ARBA00010923"/>
    </source>
</evidence>
<sequence length="355" mass="39769">MSEPWKKDFLGNVATLQRGFDLPQRLRKMGNVPIVTSSGIEVTHNEFKVRAPGVVTGRYGTIGQVFYVSEDFWPLNTTLYVRDFHGNDPLFVSYMLRTINFHTYSGKSGVPGVNRNDLHEIVISMPPSKVEQLTIADALSDADTLIESIEQYLAKKSQIKQGVVQELFTGRRRLPGFNADWKTRRLSAICTMKSGEGITSIDIDEHSRFPCYGGNGLRGFTKRFTHDGSYALIGRQGALCGNISIVDGQFFASEHAIVVTPKKGTDIRWLSQVLKRMNLNQYSESSAQPGLSISKLLILECNFPPYDEQTAIANILHDIDVEIVSLETKLKKARLIKQGMMQVLLTGRIRLIDQI</sequence>
<organism evidence="5 6">
    <name type="scientific">Undibacterium parvum</name>
    <dbReference type="NCBI Taxonomy" id="401471"/>
    <lineage>
        <taxon>Bacteria</taxon>
        <taxon>Pseudomonadati</taxon>
        <taxon>Pseudomonadota</taxon>
        <taxon>Betaproteobacteria</taxon>
        <taxon>Burkholderiales</taxon>
        <taxon>Oxalobacteraceae</taxon>
        <taxon>Undibacterium</taxon>
    </lineage>
</organism>
<keyword evidence="5" id="KW-0378">Hydrolase</keyword>
<dbReference type="Gene3D" id="3.90.220.20">
    <property type="entry name" value="DNA methylase specificity domains"/>
    <property type="match status" value="2"/>
</dbReference>
<dbReference type="GO" id="GO:0003677">
    <property type="term" value="F:DNA binding"/>
    <property type="evidence" value="ECO:0007669"/>
    <property type="project" value="UniProtKB-KW"/>
</dbReference>
<dbReference type="SUPFAM" id="SSF116734">
    <property type="entry name" value="DNA methylase specificity domain"/>
    <property type="match status" value="2"/>
</dbReference>
<comment type="similarity">
    <text evidence="1">Belongs to the type-I restriction system S methylase family.</text>
</comment>
<dbReference type="AlphaFoldDB" id="A0A3S9HGJ8"/>